<proteinExistence type="inferred from homology"/>
<dbReference type="PANTHER" id="PTHR22911:SF79">
    <property type="entry name" value="MOBA-LIKE NTP TRANSFERASE DOMAIN-CONTAINING PROTEIN"/>
    <property type="match status" value="1"/>
</dbReference>
<dbReference type="EMBL" id="QFAY01000008">
    <property type="protein sequence ID" value="MBP2620688.1"/>
    <property type="molecule type" value="Genomic_DNA"/>
</dbReference>
<accession>A0ABS5AWR4</accession>
<sequence>MNQYQKKLFSGICYALASGLVWGASGIFGEYFFKYYSVTTGWITSMRLIVAGLVFLLLAFRQAGWRIFDIWRERKNVLPFAFYALAGIFSVQFFFYLCIQESNAATATILQFTSPIFMLGYHFFFLKQPVSKTALLYVFLAMAGVFLMTTKGDISQITLTPLALLGGFMSALAMTLNAILPRSFAKKYGLIPTIGWGMFAAGLFSNLFAPLPLLPFQPDLKSLAISLIIALFGTALAFLLSLKAVSLVSPLIVTVLGASEPLSSAVFSTLFLGLKLDLPLILAMILVVIPMVFLSLEEGKKSEDQPIS</sequence>
<reference evidence="5 6" key="1">
    <citation type="submission" date="2018-05" db="EMBL/GenBank/DDBJ databases">
        <title>Draft genome sequence of Streptococcus panodentis CCUG 70867T.</title>
        <authorList>
            <person name="Salva-Serra F."/>
            <person name="Mendez V."/>
            <person name="Jaen-Luchoro D."/>
            <person name="Gonzales-Siles L."/>
            <person name="Karlsson R."/>
            <person name="Engstrom-Jakobsson H."/>
            <person name="Busquets A."/>
            <person name="Gomila M."/>
            <person name="Pineiro-Iglesias B."/>
            <person name="Bennasar-Figueras A."/>
            <person name="Seeger M."/>
            <person name="Moore E."/>
        </authorList>
    </citation>
    <scope>NUCLEOTIDE SEQUENCE [LARGE SCALE GENOMIC DNA]</scope>
    <source>
        <strain evidence="5 6">CCUG 70867</strain>
    </source>
</reference>
<evidence type="ECO:0000256" key="2">
    <source>
        <dbReference type="ARBA" id="ARBA00007362"/>
    </source>
</evidence>
<comment type="similarity">
    <text evidence="2">Belongs to the EamA transporter family.</text>
</comment>
<feature type="transmembrane region" description="Helical" evidence="3">
    <location>
        <begin position="39"/>
        <end position="60"/>
    </location>
</feature>
<comment type="subcellular location">
    <subcellularLocation>
        <location evidence="1">Endomembrane system</location>
        <topology evidence="1">Multi-pass membrane protein</topology>
    </subcellularLocation>
</comment>
<evidence type="ECO:0000256" key="1">
    <source>
        <dbReference type="ARBA" id="ARBA00004127"/>
    </source>
</evidence>
<organism evidence="5 6">
    <name type="scientific">Streptococcus panodentis</name>
    <dbReference type="NCBI Taxonomy" id="1581472"/>
    <lineage>
        <taxon>Bacteria</taxon>
        <taxon>Bacillati</taxon>
        <taxon>Bacillota</taxon>
        <taxon>Bacilli</taxon>
        <taxon>Lactobacillales</taxon>
        <taxon>Streptococcaceae</taxon>
        <taxon>Streptococcus</taxon>
    </lineage>
</organism>
<feature type="transmembrane region" description="Helical" evidence="3">
    <location>
        <begin position="247"/>
        <end position="272"/>
    </location>
</feature>
<feature type="transmembrane region" description="Helical" evidence="3">
    <location>
        <begin position="133"/>
        <end position="150"/>
    </location>
</feature>
<feature type="transmembrane region" description="Helical" evidence="3">
    <location>
        <begin position="12"/>
        <end position="33"/>
    </location>
</feature>
<evidence type="ECO:0000256" key="3">
    <source>
        <dbReference type="SAM" id="Phobius"/>
    </source>
</evidence>
<dbReference type="RefSeq" id="WP_209551082.1">
    <property type="nucleotide sequence ID" value="NZ_QFAY01000008.1"/>
</dbReference>
<evidence type="ECO:0000313" key="5">
    <source>
        <dbReference type="EMBL" id="MBP2620688.1"/>
    </source>
</evidence>
<feature type="transmembrane region" description="Helical" evidence="3">
    <location>
        <begin position="80"/>
        <end position="99"/>
    </location>
</feature>
<feature type="transmembrane region" description="Helical" evidence="3">
    <location>
        <begin position="156"/>
        <end position="176"/>
    </location>
</feature>
<dbReference type="SUPFAM" id="SSF103481">
    <property type="entry name" value="Multidrug resistance efflux transporter EmrE"/>
    <property type="match status" value="2"/>
</dbReference>
<keyword evidence="6" id="KW-1185">Reference proteome</keyword>
<dbReference type="Proteomes" id="UP001519349">
    <property type="component" value="Unassembled WGS sequence"/>
</dbReference>
<evidence type="ECO:0000259" key="4">
    <source>
        <dbReference type="Pfam" id="PF00892"/>
    </source>
</evidence>
<dbReference type="Pfam" id="PF00892">
    <property type="entry name" value="EamA"/>
    <property type="match status" value="2"/>
</dbReference>
<feature type="transmembrane region" description="Helical" evidence="3">
    <location>
        <begin position="278"/>
        <end position="296"/>
    </location>
</feature>
<gene>
    <name evidence="5" type="ORF">DHL47_04915</name>
</gene>
<dbReference type="InterPro" id="IPR037185">
    <property type="entry name" value="EmrE-like"/>
</dbReference>
<feature type="transmembrane region" description="Helical" evidence="3">
    <location>
        <begin position="105"/>
        <end position="126"/>
    </location>
</feature>
<feature type="domain" description="EamA" evidence="4">
    <location>
        <begin position="163"/>
        <end position="295"/>
    </location>
</feature>
<evidence type="ECO:0000313" key="6">
    <source>
        <dbReference type="Proteomes" id="UP001519349"/>
    </source>
</evidence>
<dbReference type="PANTHER" id="PTHR22911">
    <property type="entry name" value="ACYL-MALONYL CONDENSING ENZYME-RELATED"/>
    <property type="match status" value="1"/>
</dbReference>
<dbReference type="InterPro" id="IPR000620">
    <property type="entry name" value="EamA_dom"/>
</dbReference>
<protein>
    <submittedName>
        <fullName evidence="5">EamA family transporter</fullName>
    </submittedName>
</protein>
<keyword evidence="3" id="KW-1133">Transmembrane helix</keyword>
<comment type="caution">
    <text evidence="5">The sequence shown here is derived from an EMBL/GenBank/DDBJ whole genome shotgun (WGS) entry which is preliminary data.</text>
</comment>
<feature type="transmembrane region" description="Helical" evidence="3">
    <location>
        <begin position="220"/>
        <end position="240"/>
    </location>
</feature>
<feature type="domain" description="EamA" evidence="4">
    <location>
        <begin position="10"/>
        <end position="149"/>
    </location>
</feature>
<keyword evidence="3" id="KW-0812">Transmembrane</keyword>
<keyword evidence="3" id="KW-0472">Membrane</keyword>
<feature type="transmembrane region" description="Helical" evidence="3">
    <location>
        <begin position="188"/>
        <end position="208"/>
    </location>
</feature>
<name>A0ABS5AWR4_9STRE</name>